<evidence type="ECO:0000313" key="3">
    <source>
        <dbReference type="Proteomes" id="UP000253472"/>
    </source>
</evidence>
<accession>A0A367XQ87</accession>
<feature type="signal peptide" evidence="1">
    <location>
        <begin position="1"/>
        <end position="17"/>
    </location>
</feature>
<gene>
    <name evidence="2" type="ORF">Cantr_05722</name>
</gene>
<comment type="caution">
    <text evidence="2">The sequence shown here is derived from an EMBL/GenBank/DDBJ whole genome shotgun (WGS) entry which is preliminary data.</text>
</comment>
<evidence type="ECO:0000256" key="1">
    <source>
        <dbReference type="SAM" id="SignalP"/>
    </source>
</evidence>
<organism evidence="2 3">
    <name type="scientific">Candida viswanathii</name>
    <dbReference type="NCBI Taxonomy" id="5486"/>
    <lineage>
        <taxon>Eukaryota</taxon>
        <taxon>Fungi</taxon>
        <taxon>Dikarya</taxon>
        <taxon>Ascomycota</taxon>
        <taxon>Saccharomycotina</taxon>
        <taxon>Pichiomycetes</taxon>
        <taxon>Debaryomycetaceae</taxon>
        <taxon>Candida/Lodderomyces clade</taxon>
        <taxon>Candida</taxon>
    </lineage>
</organism>
<dbReference type="STRING" id="5486.A0A367XQ87"/>
<protein>
    <submittedName>
        <fullName evidence="2">Uncharacterized protein</fullName>
    </submittedName>
</protein>
<dbReference type="Proteomes" id="UP000253472">
    <property type="component" value="Unassembled WGS sequence"/>
</dbReference>
<name>A0A367XQ87_9ASCO</name>
<dbReference type="OrthoDB" id="4009691at2759"/>
<keyword evidence="3" id="KW-1185">Reference proteome</keyword>
<evidence type="ECO:0000313" key="2">
    <source>
        <dbReference type="EMBL" id="RCK55768.1"/>
    </source>
</evidence>
<keyword evidence="1" id="KW-0732">Signal</keyword>
<sequence>MERKQAFIVLSLPIVFGSLLPSAGIKVEEVNDSEGWPWPVMQRPLKEGTSVTYDKFSGVYVKGADGAGLEDRDYCYGARIGNVCCIGIYCSDIVLHDAENKDETAVGITREKFSSQVDPTKVKQVVLHSDGSTDIQYISSGNIDGVCVGVRLGGCCVGLCCGCLEVIGNGTSVDEPTSSREDYRRPPCSPIEAAAGACIPDLD</sequence>
<feature type="chain" id="PRO_5016753083" evidence="1">
    <location>
        <begin position="18"/>
        <end position="203"/>
    </location>
</feature>
<dbReference type="EMBL" id="QLNQ01000029">
    <property type="protein sequence ID" value="RCK55768.1"/>
    <property type="molecule type" value="Genomic_DNA"/>
</dbReference>
<dbReference type="AlphaFoldDB" id="A0A367XQ87"/>
<proteinExistence type="predicted"/>
<reference evidence="2 3" key="1">
    <citation type="submission" date="2018-06" db="EMBL/GenBank/DDBJ databases">
        <title>Whole genome sequencing of Candida tropicalis (genome annotated by CSBL at Korea University).</title>
        <authorList>
            <person name="Ahn J."/>
        </authorList>
    </citation>
    <scope>NUCLEOTIDE SEQUENCE [LARGE SCALE GENOMIC DNA]</scope>
    <source>
        <strain evidence="2 3">ATCC 20962</strain>
    </source>
</reference>